<accession>A0A1H3PFW0</accession>
<dbReference type="InterPro" id="IPR018376">
    <property type="entry name" value="Enoyl-CoA_hyd/isom_CS"/>
</dbReference>
<dbReference type="CDD" id="cd06558">
    <property type="entry name" value="crotonase-like"/>
    <property type="match status" value="1"/>
</dbReference>
<dbReference type="RefSeq" id="WP_090790897.1">
    <property type="nucleotide sequence ID" value="NZ_BOND01000024.1"/>
</dbReference>
<name>A0A1H3PFW0_9ACTN</name>
<dbReference type="Gene3D" id="3.90.226.10">
    <property type="entry name" value="2-enoyl-CoA Hydratase, Chain A, domain 1"/>
    <property type="match status" value="1"/>
</dbReference>
<keyword evidence="4" id="KW-1185">Reference proteome</keyword>
<sequence length="250" mass="26257">MTTSGVELNHAGPVATVTLRRPDVLNAQTPATWAALREIGRDLPGDVRVVVVRGEGRAFSSGLDVTSGAPAFIAELTSLPPVEAASRIQPAQEGFTWLHRPDIISVAAVQGHAIGAGFQLALACDLRVLADDARLTMAEITLGLIPDLAGSKRLVELVGYARALEICLTARRIGADEALRLGLATVVVPRADLDSAVSDLVAAVLAAPRDAVVEMKALLFGAAGRSWPEQLAAEREAQVRRLRDLAGLGE</sequence>
<dbReference type="PANTHER" id="PTHR43149">
    <property type="entry name" value="ENOYL-COA HYDRATASE"/>
    <property type="match status" value="1"/>
</dbReference>
<dbReference type="PROSITE" id="PS00166">
    <property type="entry name" value="ENOYL_COA_HYDRATASE"/>
    <property type="match status" value="1"/>
</dbReference>
<dbReference type="STRING" id="137265.SAMN05421684_2855"/>
<gene>
    <name evidence="3" type="ORF">SAMN05421684_2855</name>
</gene>
<reference evidence="4" key="1">
    <citation type="submission" date="2016-10" db="EMBL/GenBank/DDBJ databases">
        <authorList>
            <person name="Varghese N."/>
            <person name="Submissions S."/>
        </authorList>
    </citation>
    <scope>NUCLEOTIDE SEQUENCE [LARGE SCALE GENOMIC DNA]</scope>
    <source>
        <strain evidence="4">DSM 44718</strain>
    </source>
</reference>
<evidence type="ECO:0000313" key="3">
    <source>
        <dbReference type="EMBL" id="SDY99970.1"/>
    </source>
</evidence>
<evidence type="ECO:0000256" key="1">
    <source>
        <dbReference type="ARBA" id="ARBA00005254"/>
    </source>
</evidence>
<dbReference type="InterPro" id="IPR029045">
    <property type="entry name" value="ClpP/crotonase-like_dom_sf"/>
</dbReference>
<dbReference type="EMBL" id="FNQB01000001">
    <property type="protein sequence ID" value="SDY99970.1"/>
    <property type="molecule type" value="Genomic_DNA"/>
</dbReference>
<dbReference type="InterPro" id="IPR045002">
    <property type="entry name" value="Ech1-like"/>
</dbReference>
<dbReference type="PANTHER" id="PTHR43149:SF1">
    <property type="entry name" value="DELTA(3,5)-DELTA(2,4)-DIENOYL-COA ISOMERASE, MITOCHONDRIAL"/>
    <property type="match status" value="1"/>
</dbReference>
<evidence type="ECO:0000256" key="2">
    <source>
        <dbReference type="RuleBase" id="RU003707"/>
    </source>
</evidence>
<dbReference type="AlphaFoldDB" id="A0A1H3PFW0"/>
<dbReference type="SUPFAM" id="SSF52096">
    <property type="entry name" value="ClpP/crotonase"/>
    <property type="match status" value="1"/>
</dbReference>
<organism evidence="3 4">
    <name type="scientific">Asanoa ishikariensis</name>
    <dbReference type="NCBI Taxonomy" id="137265"/>
    <lineage>
        <taxon>Bacteria</taxon>
        <taxon>Bacillati</taxon>
        <taxon>Actinomycetota</taxon>
        <taxon>Actinomycetes</taxon>
        <taxon>Micromonosporales</taxon>
        <taxon>Micromonosporaceae</taxon>
        <taxon>Asanoa</taxon>
    </lineage>
</organism>
<dbReference type="GO" id="GO:0016853">
    <property type="term" value="F:isomerase activity"/>
    <property type="evidence" value="ECO:0007669"/>
    <property type="project" value="InterPro"/>
</dbReference>
<dbReference type="Proteomes" id="UP000199632">
    <property type="component" value="Unassembled WGS sequence"/>
</dbReference>
<dbReference type="Pfam" id="PF00378">
    <property type="entry name" value="ECH_1"/>
    <property type="match status" value="1"/>
</dbReference>
<dbReference type="OrthoDB" id="341912at2"/>
<proteinExistence type="inferred from homology"/>
<comment type="similarity">
    <text evidence="1 2">Belongs to the enoyl-CoA hydratase/isomerase family.</text>
</comment>
<evidence type="ECO:0000313" key="4">
    <source>
        <dbReference type="Proteomes" id="UP000199632"/>
    </source>
</evidence>
<dbReference type="InterPro" id="IPR001753">
    <property type="entry name" value="Enoyl-CoA_hydra/iso"/>
</dbReference>
<protein>
    <submittedName>
        <fullName evidence="3">Enoyl-CoA hydratase/carnithine racemase</fullName>
    </submittedName>
</protein>